<evidence type="ECO:0000313" key="1">
    <source>
        <dbReference type="EMBL" id="PTI28521.1"/>
    </source>
</evidence>
<dbReference type="GeneID" id="64116315"/>
<protein>
    <recommendedName>
        <fullName evidence="3">Alcohol acetyltransferase</fullName>
    </recommendedName>
</protein>
<reference evidence="1 2" key="1">
    <citation type="journal article" date="2016" name="Front. Microbiol.">
        <title>Comprehensive Phylogenetic Analysis of Bovine Non-aureus Staphylococci Species Based on Whole-Genome Sequencing.</title>
        <authorList>
            <person name="Naushad S."/>
            <person name="Barkema H.W."/>
            <person name="Luby C."/>
            <person name="Condas L.A."/>
            <person name="Nobrega D.B."/>
            <person name="Carson D.A."/>
            <person name="De Buck J."/>
        </authorList>
    </citation>
    <scope>NUCLEOTIDE SEQUENCE [LARGE SCALE GENOMIC DNA]</scope>
    <source>
        <strain evidence="1 2">SNUC 2204</strain>
    </source>
</reference>
<evidence type="ECO:0008006" key="3">
    <source>
        <dbReference type="Google" id="ProtNLM"/>
    </source>
</evidence>
<evidence type="ECO:0000313" key="2">
    <source>
        <dbReference type="Proteomes" id="UP000241209"/>
    </source>
</evidence>
<dbReference type="EMBL" id="PZFK01000027">
    <property type="protein sequence ID" value="PTI28521.1"/>
    <property type="molecule type" value="Genomic_DNA"/>
</dbReference>
<dbReference type="Proteomes" id="UP000241209">
    <property type="component" value="Unassembled WGS sequence"/>
</dbReference>
<comment type="caution">
    <text evidence="1">The sequence shown here is derived from an EMBL/GenBank/DDBJ whole genome shotgun (WGS) entry which is preliminary data.</text>
</comment>
<dbReference type="AlphaFoldDB" id="A0A2T4PR90"/>
<accession>A0A2T4PR90</accession>
<proteinExistence type="predicted"/>
<dbReference type="RefSeq" id="WP_107537452.1">
    <property type="nucleotide sequence ID" value="NZ_BMDF01000002.1"/>
</dbReference>
<organism evidence="1 2">
    <name type="scientific">Mammaliicoccus vitulinus</name>
    <dbReference type="NCBI Taxonomy" id="71237"/>
    <lineage>
        <taxon>Bacteria</taxon>
        <taxon>Bacillati</taxon>
        <taxon>Bacillota</taxon>
        <taxon>Bacilli</taxon>
        <taxon>Bacillales</taxon>
        <taxon>Staphylococcaceae</taxon>
        <taxon>Mammaliicoccus</taxon>
    </lineage>
</organism>
<gene>
    <name evidence="1" type="ORF">BU072_11330</name>
</gene>
<dbReference type="STRING" id="1167632.GCA_000286335_01619"/>
<name>A0A2T4PR90_9STAP</name>
<dbReference type="OrthoDB" id="4876345at2"/>
<sequence length="426" mass="49806">MGDINKYKMKLDNTAIIHMASKNKDWLNMFRISVHFKEEINPVILQKSLNNIYKRFPTIAARITNDLFWYYQQPIKKAPKIKKDTALLKPMSNEALYNCAFRILYSEKSIHVELFHSLTDGRGGMIFVKSLAYEYLKLKHHINISYTTDILLAEDDISDGEVVDSYQKDKVRQDKKINKAYNKVYQLQGKKMDQLIIEKFILDIEDIKSLAKKMEVSLTVLICSIIMKALLDLQEQEISKRHQRPISIFLPIDLRNMFNSQTLRNFVLYIKPQIHPTLQSETLTDIIDSVKKQFEEGLSKERMQDTMNKNVSLQNNVLVKYMPLFLKNLFMKMAFKFSEKSTCLTVSNIGLIQLDQKMDEYIESFDCILNTRSDSPYNCGIISYHDKIHINFIRNIDSSKLESNIGKIFNALNISWDVQKQVYKTT</sequence>